<keyword evidence="5 11" id="KW-0808">Transferase</keyword>
<evidence type="ECO:0000259" key="12">
    <source>
        <dbReference type="Pfam" id="PF06574"/>
    </source>
</evidence>
<comment type="pathway">
    <text evidence="2 11">Cofactor biosynthesis; FMN biosynthesis; FMN from riboflavin (ATP route): step 1/1.</text>
</comment>
<dbReference type="InterPro" id="IPR002606">
    <property type="entry name" value="Riboflavin_kinase_bac"/>
</dbReference>
<dbReference type="SUPFAM" id="SSF52374">
    <property type="entry name" value="Nucleotidylyl transferase"/>
    <property type="match status" value="1"/>
</dbReference>
<comment type="pathway">
    <text evidence="1 11">Cofactor biosynthesis; FAD biosynthesis; FAD from FMN: step 1/1.</text>
</comment>
<keyword evidence="3 11" id="KW-0285">Flavoprotein</keyword>
<dbReference type="Proteomes" id="UP000247978">
    <property type="component" value="Unassembled WGS sequence"/>
</dbReference>
<dbReference type="InterPro" id="IPR014729">
    <property type="entry name" value="Rossmann-like_a/b/a_fold"/>
</dbReference>
<sequence>MEVIYLDHTSKLKDIEPHVMAIGFFDGVHLGHQELFERAKKHAKANGILCSALTFSPHPDEVIKGEKNRKYITPLQEKITKIAQCGIDRLFVMKFDKKFASLPPKDFIHTYITGINTNHVVVGFDFAFGCKAQGNTDLLKKMSQKGDFGVTVIPKKTFLNTKIGSTETKRLVYDGNVDLVPHFLGEYYEVHARVKKKFDEENVFNVEIHHQYILPKQGTYEVSILIDHGTYYGEITIQPNVENELRIDEYENPNDQALKIAFLNRLAVKSAVLV</sequence>
<evidence type="ECO:0000256" key="8">
    <source>
        <dbReference type="ARBA" id="ARBA00022827"/>
    </source>
</evidence>
<dbReference type="EC" id="2.7.7.2" evidence="11"/>
<evidence type="ECO:0000256" key="11">
    <source>
        <dbReference type="PIRNR" id="PIRNR004491"/>
    </source>
</evidence>
<dbReference type="OrthoDB" id="9803667at2"/>
<dbReference type="InterPro" id="IPR023468">
    <property type="entry name" value="Riboflavin_kinase"/>
</dbReference>
<dbReference type="UniPathway" id="UPA00276">
    <property type="reaction ID" value="UER00406"/>
</dbReference>
<evidence type="ECO:0000256" key="4">
    <source>
        <dbReference type="ARBA" id="ARBA00022643"/>
    </source>
</evidence>
<name>A0A2V3W4R6_9BACI</name>
<evidence type="ECO:0000313" key="13">
    <source>
        <dbReference type="EMBL" id="PXW83749.1"/>
    </source>
</evidence>
<keyword evidence="11 13" id="KW-0418">Kinase</keyword>
<dbReference type="EC" id="2.7.1.26" evidence="11"/>
<dbReference type="GO" id="GO:0009398">
    <property type="term" value="P:FMN biosynthetic process"/>
    <property type="evidence" value="ECO:0007669"/>
    <property type="project" value="UniProtKB-UniRule"/>
</dbReference>
<comment type="caution">
    <text evidence="13">The sequence shown here is derived from an EMBL/GenBank/DDBJ whole genome shotgun (WGS) entry which is preliminary data.</text>
</comment>
<evidence type="ECO:0000256" key="2">
    <source>
        <dbReference type="ARBA" id="ARBA00005201"/>
    </source>
</evidence>
<dbReference type="CDD" id="cd02064">
    <property type="entry name" value="FAD_synthetase_N"/>
    <property type="match status" value="1"/>
</dbReference>
<protein>
    <recommendedName>
        <fullName evidence="11">Riboflavin biosynthesis protein</fullName>
    </recommendedName>
    <domain>
        <recommendedName>
            <fullName evidence="11">Riboflavin kinase</fullName>
            <ecNumber evidence="11">2.7.1.26</ecNumber>
        </recommendedName>
        <alternativeName>
            <fullName evidence="11">Flavokinase</fullName>
        </alternativeName>
    </domain>
    <domain>
        <recommendedName>
            <fullName evidence="11">FMN adenylyltransferase</fullName>
            <ecNumber evidence="11">2.7.7.2</ecNumber>
        </recommendedName>
        <alternativeName>
            <fullName evidence="11">FAD pyrophosphorylase</fullName>
        </alternativeName>
        <alternativeName>
            <fullName evidence="11">FAD synthase</fullName>
        </alternativeName>
    </domain>
</protein>
<comment type="catalytic activity">
    <reaction evidence="10 11">
        <text>FMN + ATP + H(+) = FAD + diphosphate</text>
        <dbReference type="Rhea" id="RHEA:17237"/>
        <dbReference type="ChEBI" id="CHEBI:15378"/>
        <dbReference type="ChEBI" id="CHEBI:30616"/>
        <dbReference type="ChEBI" id="CHEBI:33019"/>
        <dbReference type="ChEBI" id="CHEBI:57692"/>
        <dbReference type="ChEBI" id="CHEBI:58210"/>
        <dbReference type="EC" id="2.7.7.2"/>
    </reaction>
</comment>
<dbReference type="PANTHER" id="PTHR22749">
    <property type="entry name" value="RIBOFLAVIN KINASE/FMN ADENYLYLTRANSFERASE"/>
    <property type="match status" value="1"/>
</dbReference>
<evidence type="ECO:0000256" key="3">
    <source>
        <dbReference type="ARBA" id="ARBA00022630"/>
    </source>
</evidence>
<dbReference type="NCBIfam" id="TIGR00125">
    <property type="entry name" value="cyt_tran_rel"/>
    <property type="match status" value="1"/>
</dbReference>
<keyword evidence="8 11" id="KW-0274">FAD</keyword>
<evidence type="ECO:0000313" key="14">
    <source>
        <dbReference type="Proteomes" id="UP000247978"/>
    </source>
</evidence>
<dbReference type="GO" id="GO:0009231">
    <property type="term" value="P:riboflavin biosynthetic process"/>
    <property type="evidence" value="ECO:0007669"/>
    <property type="project" value="InterPro"/>
</dbReference>
<dbReference type="PIRSF" id="PIRSF004491">
    <property type="entry name" value="FAD_Synth"/>
    <property type="match status" value="1"/>
</dbReference>
<evidence type="ECO:0000256" key="7">
    <source>
        <dbReference type="ARBA" id="ARBA00022741"/>
    </source>
</evidence>
<keyword evidence="4 11" id="KW-0288">FMN</keyword>
<evidence type="ECO:0000256" key="1">
    <source>
        <dbReference type="ARBA" id="ARBA00004726"/>
    </source>
</evidence>
<dbReference type="Pfam" id="PF06574">
    <property type="entry name" value="FAD_syn"/>
    <property type="match status" value="1"/>
</dbReference>
<gene>
    <name evidence="13" type="ORF">DFR56_11433</name>
</gene>
<feature type="domain" description="FAD synthetase" evidence="12">
    <location>
        <begin position="14"/>
        <end position="166"/>
    </location>
</feature>
<dbReference type="FunFam" id="3.40.50.620:FF:000021">
    <property type="entry name" value="Riboflavin biosynthesis protein"/>
    <property type="match status" value="1"/>
</dbReference>
<comment type="similarity">
    <text evidence="11">Belongs to the ribF family.</text>
</comment>
<proteinExistence type="inferred from homology"/>
<dbReference type="GO" id="GO:0003919">
    <property type="term" value="F:FMN adenylyltransferase activity"/>
    <property type="evidence" value="ECO:0007669"/>
    <property type="project" value="UniProtKB-UniRule"/>
</dbReference>
<dbReference type="GO" id="GO:0006747">
    <property type="term" value="P:FAD biosynthetic process"/>
    <property type="evidence" value="ECO:0007669"/>
    <property type="project" value="UniProtKB-UniRule"/>
</dbReference>
<keyword evidence="9 11" id="KW-0067">ATP-binding</keyword>
<reference evidence="13 14" key="1">
    <citation type="submission" date="2018-05" db="EMBL/GenBank/DDBJ databases">
        <title>Genomic Encyclopedia of Type Strains, Phase IV (KMG-IV): sequencing the most valuable type-strain genomes for metagenomic binning, comparative biology and taxonomic classification.</title>
        <authorList>
            <person name="Goeker M."/>
        </authorList>
    </citation>
    <scope>NUCLEOTIDE SEQUENCE [LARGE SCALE GENOMIC DNA]</scope>
    <source>
        <strain evidence="13 14">DSM 28556</strain>
    </source>
</reference>
<dbReference type="GO" id="GO:0008531">
    <property type="term" value="F:riboflavin kinase activity"/>
    <property type="evidence" value="ECO:0007669"/>
    <property type="project" value="UniProtKB-UniRule"/>
</dbReference>
<evidence type="ECO:0000256" key="6">
    <source>
        <dbReference type="ARBA" id="ARBA00022695"/>
    </source>
</evidence>
<dbReference type="GO" id="GO:0005524">
    <property type="term" value="F:ATP binding"/>
    <property type="evidence" value="ECO:0007669"/>
    <property type="project" value="UniProtKB-UniRule"/>
</dbReference>
<comment type="catalytic activity">
    <reaction evidence="11">
        <text>riboflavin + ATP = FMN + ADP + H(+)</text>
        <dbReference type="Rhea" id="RHEA:14357"/>
        <dbReference type="ChEBI" id="CHEBI:15378"/>
        <dbReference type="ChEBI" id="CHEBI:30616"/>
        <dbReference type="ChEBI" id="CHEBI:57986"/>
        <dbReference type="ChEBI" id="CHEBI:58210"/>
        <dbReference type="ChEBI" id="CHEBI:456216"/>
        <dbReference type="EC" id="2.7.1.26"/>
    </reaction>
</comment>
<dbReference type="EMBL" id="QJJQ01000014">
    <property type="protein sequence ID" value="PXW83749.1"/>
    <property type="molecule type" value="Genomic_DNA"/>
</dbReference>
<dbReference type="InterPro" id="IPR015864">
    <property type="entry name" value="FAD_synthase"/>
</dbReference>
<keyword evidence="14" id="KW-1185">Reference proteome</keyword>
<dbReference type="UniPathway" id="UPA00277">
    <property type="reaction ID" value="UER00407"/>
</dbReference>
<evidence type="ECO:0000256" key="10">
    <source>
        <dbReference type="ARBA" id="ARBA00049494"/>
    </source>
</evidence>
<keyword evidence="7 11" id="KW-0547">Nucleotide-binding</keyword>
<dbReference type="InterPro" id="IPR004821">
    <property type="entry name" value="Cyt_trans-like"/>
</dbReference>
<dbReference type="PANTHER" id="PTHR22749:SF6">
    <property type="entry name" value="RIBOFLAVIN KINASE"/>
    <property type="match status" value="1"/>
</dbReference>
<evidence type="ECO:0000256" key="9">
    <source>
        <dbReference type="ARBA" id="ARBA00022840"/>
    </source>
</evidence>
<accession>A0A2V3W4R6</accession>
<dbReference type="RefSeq" id="WP_158525686.1">
    <property type="nucleotide sequence ID" value="NZ_JBHUHB010000001.1"/>
</dbReference>
<dbReference type="Gene3D" id="3.40.50.620">
    <property type="entry name" value="HUPs"/>
    <property type="match status" value="1"/>
</dbReference>
<organism evidence="13 14">
    <name type="scientific">Pseudogracilibacillus auburnensis</name>
    <dbReference type="NCBI Taxonomy" id="1494959"/>
    <lineage>
        <taxon>Bacteria</taxon>
        <taxon>Bacillati</taxon>
        <taxon>Bacillota</taxon>
        <taxon>Bacilli</taxon>
        <taxon>Bacillales</taxon>
        <taxon>Bacillaceae</taxon>
        <taxon>Pseudogracilibacillus</taxon>
    </lineage>
</organism>
<dbReference type="AlphaFoldDB" id="A0A2V3W4R6"/>
<evidence type="ECO:0000256" key="5">
    <source>
        <dbReference type="ARBA" id="ARBA00022679"/>
    </source>
</evidence>
<keyword evidence="6 11" id="KW-0548">Nucleotidyltransferase</keyword>